<feature type="transmembrane region" description="Helical" evidence="9">
    <location>
        <begin position="164"/>
        <end position="184"/>
    </location>
</feature>
<dbReference type="PANTHER" id="PTHR43394:SF1">
    <property type="entry name" value="ATP-BINDING CASSETTE SUB-FAMILY B MEMBER 10, MITOCHONDRIAL"/>
    <property type="match status" value="1"/>
</dbReference>
<keyword evidence="6" id="KW-0067">ATP-binding</keyword>
<dbReference type="InterPro" id="IPR039421">
    <property type="entry name" value="Type_1_exporter"/>
</dbReference>
<evidence type="ECO:0000256" key="3">
    <source>
        <dbReference type="ARBA" id="ARBA00022475"/>
    </source>
</evidence>
<feature type="transmembrane region" description="Helical" evidence="9">
    <location>
        <begin position="59"/>
        <end position="79"/>
    </location>
</feature>
<evidence type="ECO:0000259" key="10">
    <source>
        <dbReference type="PROSITE" id="PS50893"/>
    </source>
</evidence>
<evidence type="ECO:0000256" key="7">
    <source>
        <dbReference type="ARBA" id="ARBA00022989"/>
    </source>
</evidence>
<dbReference type="InterPro" id="IPR017871">
    <property type="entry name" value="ABC_transporter-like_CS"/>
</dbReference>
<dbReference type="InterPro" id="IPR027417">
    <property type="entry name" value="P-loop_NTPase"/>
</dbReference>
<keyword evidence="3" id="KW-1003">Cell membrane</keyword>
<feature type="transmembrane region" description="Helical" evidence="9">
    <location>
        <begin position="21"/>
        <end position="47"/>
    </location>
</feature>
<evidence type="ECO:0000256" key="4">
    <source>
        <dbReference type="ARBA" id="ARBA00022692"/>
    </source>
</evidence>
<dbReference type="InterPro" id="IPR036640">
    <property type="entry name" value="ABC1_TM_sf"/>
</dbReference>
<evidence type="ECO:0000256" key="9">
    <source>
        <dbReference type="SAM" id="Phobius"/>
    </source>
</evidence>
<dbReference type="Gene3D" id="1.20.1560.10">
    <property type="entry name" value="ABC transporter type 1, transmembrane domain"/>
    <property type="match status" value="1"/>
</dbReference>
<evidence type="ECO:0000256" key="6">
    <source>
        <dbReference type="ARBA" id="ARBA00022840"/>
    </source>
</evidence>
<dbReference type="Gene3D" id="3.40.50.300">
    <property type="entry name" value="P-loop containing nucleotide triphosphate hydrolases"/>
    <property type="match status" value="1"/>
</dbReference>
<accession>A0A212LV31</accession>
<feature type="transmembrane region" description="Helical" evidence="9">
    <location>
        <begin position="141"/>
        <end position="158"/>
    </location>
</feature>
<name>A0A212LV31_9FIRM</name>
<dbReference type="PROSITE" id="PS50893">
    <property type="entry name" value="ABC_TRANSPORTER_2"/>
    <property type="match status" value="1"/>
</dbReference>
<organism evidence="12">
    <name type="scientific">uncultured Sporomusa sp</name>
    <dbReference type="NCBI Taxonomy" id="307249"/>
    <lineage>
        <taxon>Bacteria</taxon>
        <taxon>Bacillati</taxon>
        <taxon>Bacillota</taxon>
        <taxon>Negativicutes</taxon>
        <taxon>Selenomonadales</taxon>
        <taxon>Sporomusaceae</taxon>
        <taxon>Sporomusa</taxon>
        <taxon>environmental samples</taxon>
    </lineage>
</organism>
<dbReference type="Pfam" id="PF00664">
    <property type="entry name" value="ABC_membrane"/>
    <property type="match status" value="1"/>
</dbReference>
<comment type="subcellular location">
    <subcellularLocation>
        <location evidence="1">Cell membrane</location>
        <topology evidence="1">Multi-pass membrane protein</topology>
    </subcellularLocation>
</comment>
<keyword evidence="5" id="KW-0547">Nucleotide-binding</keyword>
<dbReference type="PROSITE" id="PS50929">
    <property type="entry name" value="ABC_TM1F"/>
    <property type="match status" value="1"/>
</dbReference>
<feature type="domain" description="ABC transmembrane type-1" evidence="11">
    <location>
        <begin position="22"/>
        <end position="305"/>
    </location>
</feature>
<evidence type="ECO:0000256" key="5">
    <source>
        <dbReference type="ARBA" id="ARBA00022741"/>
    </source>
</evidence>
<dbReference type="PROSITE" id="PS00211">
    <property type="entry name" value="ABC_TRANSPORTER_1"/>
    <property type="match status" value="1"/>
</dbReference>
<dbReference type="SMART" id="SM00382">
    <property type="entry name" value="AAA"/>
    <property type="match status" value="1"/>
</dbReference>
<evidence type="ECO:0000259" key="11">
    <source>
        <dbReference type="PROSITE" id="PS50929"/>
    </source>
</evidence>
<dbReference type="SUPFAM" id="SSF52540">
    <property type="entry name" value="P-loop containing nucleoside triphosphate hydrolases"/>
    <property type="match status" value="1"/>
</dbReference>
<proteinExistence type="predicted"/>
<dbReference type="EMBL" id="FMJE01000003">
    <property type="protein sequence ID" value="SCM81475.1"/>
    <property type="molecule type" value="Genomic_DNA"/>
</dbReference>
<protein>
    <submittedName>
        <fullName evidence="12">ABC transporter related protein</fullName>
    </submittedName>
</protein>
<keyword evidence="7 9" id="KW-1133">Transmembrane helix</keyword>
<reference evidence="12" key="1">
    <citation type="submission" date="2016-08" db="EMBL/GenBank/DDBJ databases">
        <authorList>
            <person name="Seilhamer J.J."/>
        </authorList>
    </citation>
    <scope>NUCLEOTIDE SEQUENCE</scope>
    <source>
        <strain evidence="12">86</strain>
    </source>
</reference>
<dbReference type="GO" id="GO:0016887">
    <property type="term" value="F:ATP hydrolysis activity"/>
    <property type="evidence" value="ECO:0007669"/>
    <property type="project" value="InterPro"/>
</dbReference>
<gene>
    <name evidence="12" type="ORF">KL86SPO_31654</name>
</gene>
<keyword evidence="8 9" id="KW-0472">Membrane</keyword>
<keyword evidence="4 9" id="KW-0812">Transmembrane</keyword>
<evidence type="ECO:0000256" key="8">
    <source>
        <dbReference type="ARBA" id="ARBA00023136"/>
    </source>
</evidence>
<sequence length="600" mass="64521">MKTISWPGTVFTFAAECKGKMAASVLFAIVSVAGGLVPYLGVYQILLLFLNGAATPEDIWFWAAVCLGGYAGQLLFYALSTMLAHFSAYSILENMRLNIADRLMRAPLGSVLNEPAGRLKNIMVDRVEAIEVPLAHMIPEGISSLLLPAGVFIYLLLIDWQMALASLVTIPVAAFIYAVMMKAFNRQYAEYMTASNRVNSVIVEYVEGIEVIKAFNQSTSSYEKYVQAVSAFKEYTLNWFHSTWKLMNLGGAVLPSSLLGTMPLGMYLYSSGSLTPADLTMCLILSLGLVTPLRNFAIFVNEAKSIEYAVKDAATLLALPVLDEAGQPVRLAHHTVELKQVCFAYGDGNKSAKPGADSVLHNLNLTLPEGTFTALVGPSGGGKSTVARLIARFWDVTGGEIIIGGENIKNLPLDQLADTVSFVTQDNFLFNCSIKDNIRLGKPLATDEEVRAAARAACCDGFVSRLEQGYDTLAGEAGGRLSGGEKQRLAIARAILKNAPVVILDEATAFTDPENEATLQQSIAALTRGKTLLVIAHRLSTIAQADRIVVLDHGQIVQAGTQAELLAGCALYRQMWAAHTGAKSWAAGRQQGGGEYVSCG</sequence>
<dbReference type="Pfam" id="PF00005">
    <property type="entry name" value="ABC_tran"/>
    <property type="match status" value="1"/>
</dbReference>
<dbReference type="AlphaFoldDB" id="A0A212LV31"/>
<evidence type="ECO:0000256" key="2">
    <source>
        <dbReference type="ARBA" id="ARBA00022448"/>
    </source>
</evidence>
<keyword evidence="2" id="KW-0813">Transport</keyword>
<dbReference type="InterPro" id="IPR011527">
    <property type="entry name" value="ABC1_TM_dom"/>
</dbReference>
<evidence type="ECO:0000256" key="1">
    <source>
        <dbReference type="ARBA" id="ARBA00004651"/>
    </source>
</evidence>
<dbReference type="FunFam" id="3.40.50.300:FF:000221">
    <property type="entry name" value="Multidrug ABC transporter ATP-binding protein"/>
    <property type="match status" value="1"/>
</dbReference>
<dbReference type="CDD" id="cd07346">
    <property type="entry name" value="ABC_6TM_exporters"/>
    <property type="match status" value="1"/>
</dbReference>
<dbReference type="GO" id="GO:0015421">
    <property type="term" value="F:ABC-type oligopeptide transporter activity"/>
    <property type="evidence" value="ECO:0007669"/>
    <property type="project" value="TreeGrafter"/>
</dbReference>
<dbReference type="GO" id="GO:0005886">
    <property type="term" value="C:plasma membrane"/>
    <property type="evidence" value="ECO:0007669"/>
    <property type="project" value="UniProtKB-SubCell"/>
</dbReference>
<feature type="transmembrane region" description="Helical" evidence="9">
    <location>
        <begin position="246"/>
        <end position="269"/>
    </location>
</feature>
<dbReference type="SUPFAM" id="SSF90123">
    <property type="entry name" value="ABC transporter transmembrane region"/>
    <property type="match status" value="1"/>
</dbReference>
<dbReference type="GO" id="GO:0005524">
    <property type="term" value="F:ATP binding"/>
    <property type="evidence" value="ECO:0007669"/>
    <property type="project" value="UniProtKB-KW"/>
</dbReference>
<dbReference type="RefSeq" id="WP_288184503.1">
    <property type="nucleotide sequence ID" value="NZ_LT608335.1"/>
</dbReference>
<dbReference type="InterPro" id="IPR003593">
    <property type="entry name" value="AAA+_ATPase"/>
</dbReference>
<dbReference type="InterPro" id="IPR003439">
    <property type="entry name" value="ABC_transporter-like_ATP-bd"/>
</dbReference>
<evidence type="ECO:0000313" key="12">
    <source>
        <dbReference type="EMBL" id="SCM81475.1"/>
    </source>
</evidence>
<dbReference type="PANTHER" id="PTHR43394">
    <property type="entry name" value="ATP-DEPENDENT PERMEASE MDL1, MITOCHONDRIAL"/>
    <property type="match status" value="1"/>
</dbReference>
<feature type="domain" description="ABC transporter" evidence="10">
    <location>
        <begin position="336"/>
        <end position="578"/>
    </location>
</feature>